<feature type="domain" description="ABC transporter" evidence="11">
    <location>
        <begin position="2"/>
        <end position="240"/>
    </location>
</feature>
<dbReference type="AlphaFoldDB" id="A0A449BBJ6"/>
<comment type="similarity">
    <text evidence="9">Belongs to the ABC transporter superfamily. Macrolide exporter (TC 3.A.1.122) family.</text>
</comment>
<dbReference type="GO" id="GO:0022857">
    <property type="term" value="F:transmembrane transporter activity"/>
    <property type="evidence" value="ECO:0007669"/>
    <property type="project" value="TreeGrafter"/>
</dbReference>
<sequence length="701" mass="81125">MLKLEKVTKKYIDSDKKEVLAVNNVTYKYKDKGLVLIKGKSGSGKTTLLNLISSDDYPTSGSVYFNDLEISNKKEKLINQYKKQIIGYVFQDHNLLEDYTVYENIEFALSIQGKSINEDKVIKYLEKVELTEEYLDKYPDELSGGEQQRVAILRALMKDSKIILADEPTSALDSETKSEIYKILKEISKDKLVILSSHDYEKIEEYADVVLKMENGILTEEFNNKGIKETNNKYQLEEVKTKTNLKYFFKNLKNILFKRIPRYLVMMVLLLTGTIALAYSLVHLTIDKTKALEESVLNNDIKELSISYLNDKTIQNFDDDTFKAFTDKLKGVDFFKIYNNGYATDIEISNLNSDKTKSNYYSDYIWGIVQMKDDIDLKRYDLELIAGSRPKKNKEVYEVLITEYIYEHYKDFGYRYDNEATVINKYEDLIGKTIDTLKGKKIIISGIVKTNSSYERYSYAKEKLNDLTDQKISSFKKESRNGLIYTIDDFDIDYKYKVMVLTKNLSRKNIQDIIKLSDDGEIYINTYEFAKLGQNIKHNSQKVLIAFGIIAFVTIFSIILTISQINFIMIKSSKDIGVMKSLGVKNNYIKLLFLILMIIFVVVIGVINFITSGVIVDKFNERFNSGDFVILEVYSKNLTVIILPIIWLIVVSTIGIFLPLNKKLKENTTSILGKREWLIIWLKLKTLVKSIKMFMEDIVML</sequence>
<dbReference type="Pfam" id="PF00005">
    <property type="entry name" value="ABC_tran"/>
    <property type="match status" value="1"/>
</dbReference>
<keyword evidence="3" id="KW-1003">Cell membrane</keyword>
<dbReference type="Proteomes" id="UP000289841">
    <property type="component" value="Chromosome"/>
</dbReference>
<keyword evidence="2" id="KW-0813">Transport</keyword>
<evidence type="ECO:0000256" key="9">
    <source>
        <dbReference type="ARBA" id="ARBA00038388"/>
    </source>
</evidence>
<dbReference type="InterPro" id="IPR003593">
    <property type="entry name" value="AAA+_ATPase"/>
</dbReference>
<dbReference type="InterPro" id="IPR003439">
    <property type="entry name" value="ABC_transporter-like_ATP-bd"/>
</dbReference>
<dbReference type="InterPro" id="IPR017911">
    <property type="entry name" value="MacB-like_ATP-bd"/>
</dbReference>
<dbReference type="STRING" id="1278311.GCA_000428705_00677"/>
<dbReference type="InterPro" id="IPR027417">
    <property type="entry name" value="P-loop_NTPase"/>
</dbReference>
<dbReference type="SMART" id="SM00382">
    <property type="entry name" value="AAA"/>
    <property type="match status" value="1"/>
</dbReference>
<comment type="subcellular location">
    <subcellularLocation>
        <location evidence="1">Cell inner membrane</location>
        <topology evidence="1">Multi-pass membrane protein</topology>
    </subcellularLocation>
</comment>
<dbReference type="GO" id="GO:0016887">
    <property type="term" value="F:ATP hydrolysis activity"/>
    <property type="evidence" value="ECO:0007669"/>
    <property type="project" value="InterPro"/>
</dbReference>
<feature type="transmembrane region" description="Helical" evidence="10">
    <location>
        <begin position="591"/>
        <end position="616"/>
    </location>
</feature>
<gene>
    <name evidence="12" type="primary">ftsE_1</name>
    <name evidence="12" type="ORF">NCTC10138_00170</name>
</gene>
<feature type="transmembrane region" description="Helical" evidence="10">
    <location>
        <begin position="263"/>
        <end position="282"/>
    </location>
</feature>
<evidence type="ECO:0000313" key="13">
    <source>
        <dbReference type="Proteomes" id="UP000289841"/>
    </source>
</evidence>
<keyword evidence="5" id="KW-0547">Nucleotide-binding</keyword>
<dbReference type="PROSITE" id="PS00211">
    <property type="entry name" value="ABC_TRANSPORTER_1"/>
    <property type="match status" value="1"/>
</dbReference>
<reference evidence="12 13" key="1">
    <citation type="submission" date="2019-01" db="EMBL/GenBank/DDBJ databases">
        <authorList>
            <consortium name="Pathogen Informatics"/>
        </authorList>
    </citation>
    <scope>NUCLEOTIDE SEQUENCE [LARGE SCALE GENOMIC DNA]</scope>
    <source>
        <strain evidence="12 13">NCTC10138</strain>
    </source>
</reference>
<evidence type="ECO:0000256" key="6">
    <source>
        <dbReference type="ARBA" id="ARBA00022840"/>
    </source>
</evidence>
<dbReference type="InterPro" id="IPR017871">
    <property type="entry name" value="ABC_transporter-like_CS"/>
</dbReference>
<dbReference type="GO" id="GO:0005886">
    <property type="term" value="C:plasma membrane"/>
    <property type="evidence" value="ECO:0007669"/>
    <property type="project" value="UniProtKB-SubCell"/>
</dbReference>
<evidence type="ECO:0000256" key="3">
    <source>
        <dbReference type="ARBA" id="ARBA00022475"/>
    </source>
</evidence>
<dbReference type="Gene3D" id="3.40.50.300">
    <property type="entry name" value="P-loop containing nucleotide triphosphate hydrolases"/>
    <property type="match status" value="1"/>
</dbReference>
<dbReference type="CDD" id="cd03255">
    <property type="entry name" value="ABC_MJ0796_LolCDE_FtsE"/>
    <property type="match status" value="1"/>
</dbReference>
<keyword evidence="4 10" id="KW-0812">Transmembrane</keyword>
<dbReference type="PANTHER" id="PTHR24220:SF86">
    <property type="entry name" value="ABC TRANSPORTER ABCH.1"/>
    <property type="match status" value="1"/>
</dbReference>
<evidence type="ECO:0000256" key="8">
    <source>
        <dbReference type="ARBA" id="ARBA00023136"/>
    </source>
</evidence>
<dbReference type="Pfam" id="PF02687">
    <property type="entry name" value="FtsX"/>
    <property type="match status" value="1"/>
</dbReference>
<keyword evidence="6 12" id="KW-0067">ATP-binding</keyword>
<dbReference type="InterPro" id="IPR015854">
    <property type="entry name" value="ABC_transpr_LolD-like"/>
</dbReference>
<dbReference type="OrthoDB" id="403954at2"/>
<dbReference type="KEGG" id="aaxa:NCTC10138_00170"/>
<accession>A0A449BBJ6</accession>
<name>A0A449BBJ6_HAPAX</name>
<evidence type="ECO:0000256" key="2">
    <source>
        <dbReference type="ARBA" id="ARBA00022448"/>
    </source>
</evidence>
<dbReference type="EMBL" id="LR215048">
    <property type="protein sequence ID" value="VEU79817.1"/>
    <property type="molecule type" value="Genomic_DNA"/>
</dbReference>
<evidence type="ECO:0000256" key="4">
    <source>
        <dbReference type="ARBA" id="ARBA00022692"/>
    </source>
</evidence>
<evidence type="ECO:0000256" key="1">
    <source>
        <dbReference type="ARBA" id="ARBA00004429"/>
    </source>
</evidence>
<dbReference type="SUPFAM" id="SSF52540">
    <property type="entry name" value="P-loop containing nucleoside triphosphate hydrolases"/>
    <property type="match status" value="1"/>
</dbReference>
<keyword evidence="7 10" id="KW-1133">Transmembrane helix</keyword>
<dbReference type="PANTHER" id="PTHR24220">
    <property type="entry name" value="IMPORT ATP-BINDING PROTEIN"/>
    <property type="match status" value="1"/>
</dbReference>
<dbReference type="PROSITE" id="PS50893">
    <property type="entry name" value="ABC_TRANSPORTER_2"/>
    <property type="match status" value="1"/>
</dbReference>
<evidence type="ECO:0000259" key="11">
    <source>
        <dbReference type="PROSITE" id="PS50893"/>
    </source>
</evidence>
<keyword evidence="13" id="KW-1185">Reference proteome</keyword>
<evidence type="ECO:0000256" key="5">
    <source>
        <dbReference type="ARBA" id="ARBA00022741"/>
    </source>
</evidence>
<protein>
    <submittedName>
        <fullName evidence="12">ABC transporter ATP-binding protein</fullName>
    </submittedName>
</protein>
<dbReference type="GO" id="GO:0005524">
    <property type="term" value="F:ATP binding"/>
    <property type="evidence" value="ECO:0007669"/>
    <property type="project" value="UniProtKB-KW"/>
</dbReference>
<keyword evidence="8 10" id="KW-0472">Membrane</keyword>
<evidence type="ECO:0000313" key="12">
    <source>
        <dbReference type="EMBL" id="VEU79817.1"/>
    </source>
</evidence>
<proteinExistence type="inferred from homology"/>
<evidence type="ECO:0000256" key="10">
    <source>
        <dbReference type="SAM" id="Phobius"/>
    </source>
</evidence>
<dbReference type="InterPro" id="IPR003838">
    <property type="entry name" value="ABC3_permease_C"/>
</dbReference>
<organism evidence="12 13">
    <name type="scientific">Haploplasma axanthum</name>
    <name type="common">Acholeplasma axanthum</name>
    <dbReference type="NCBI Taxonomy" id="29552"/>
    <lineage>
        <taxon>Bacteria</taxon>
        <taxon>Bacillati</taxon>
        <taxon>Mycoplasmatota</taxon>
        <taxon>Mollicutes</taxon>
        <taxon>Acholeplasmatales</taxon>
        <taxon>Acholeplasmataceae</taxon>
        <taxon>Haploplasma</taxon>
    </lineage>
</organism>
<feature type="transmembrane region" description="Helical" evidence="10">
    <location>
        <begin position="638"/>
        <end position="660"/>
    </location>
</feature>
<evidence type="ECO:0000256" key="7">
    <source>
        <dbReference type="ARBA" id="ARBA00022989"/>
    </source>
</evidence>
<feature type="transmembrane region" description="Helical" evidence="10">
    <location>
        <begin position="544"/>
        <end position="570"/>
    </location>
</feature>